<feature type="transmembrane region" description="Helical" evidence="1">
    <location>
        <begin position="46"/>
        <end position="65"/>
    </location>
</feature>
<comment type="caution">
    <text evidence="2">The sequence shown here is derived from an EMBL/GenBank/DDBJ whole genome shotgun (WGS) entry which is preliminary data.</text>
</comment>
<reference evidence="2" key="1">
    <citation type="journal article" date="2015" name="Nature">
        <title>Complex archaea that bridge the gap between prokaryotes and eukaryotes.</title>
        <authorList>
            <person name="Spang A."/>
            <person name="Saw J.H."/>
            <person name="Jorgensen S.L."/>
            <person name="Zaremba-Niedzwiedzka K."/>
            <person name="Martijn J."/>
            <person name="Lind A.E."/>
            <person name="van Eijk R."/>
            <person name="Schleper C."/>
            <person name="Guy L."/>
            <person name="Ettema T.J."/>
        </authorList>
    </citation>
    <scope>NUCLEOTIDE SEQUENCE</scope>
</reference>
<evidence type="ECO:0000256" key="1">
    <source>
        <dbReference type="SAM" id="Phobius"/>
    </source>
</evidence>
<keyword evidence="1" id="KW-1133">Transmembrane helix</keyword>
<name>A0A0F9JVM8_9ZZZZ</name>
<gene>
    <name evidence="2" type="ORF">LCGC14_1711000</name>
</gene>
<feature type="transmembrane region" description="Helical" evidence="1">
    <location>
        <begin position="115"/>
        <end position="138"/>
    </location>
</feature>
<organism evidence="2">
    <name type="scientific">marine sediment metagenome</name>
    <dbReference type="NCBI Taxonomy" id="412755"/>
    <lineage>
        <taxon>unclassified sequences</taxon>
        <taxon>metagenomes</taxon>
        <taxon>ecological metagenomes</taxon>
    </lineage>
</organism>
<accession>A0A0F9JVM8</accession>
<dbReference type="AlphaFoldDB" id="A0A0F9JVM8"/>
<dbReference type="EMBL" id="LAZR01015258">
    <property type="protein sequence ID" value="KKM13958.1"/>
    <property type="molecule type" value="Genomic_DNA"/>
</dbReference>
<sequence length="148" mass="16686">VFKQSNLWFFLFKQLGEIIVIIRKLGINMKKNEKYYRISTSSRSRIPYVLFGIVAFLLVGFPFFAVNMRFQLGAIFLKIFDTIGTYSMIIGGALVTISVLSLLTRSPINLRTFMIGIALLWVGSWCTGTAIDIFGIPVGQQQPPPGYH</sequence>
<feature type="transmembrane region" description="Helical" evidence="1">
    <location>
        <begin position="85"/>
        <end position="103"/>
    </location>
</feature>
<feature type="transmembrane region" description="Helical" evidence="1">
    <location>
        <begin position="6"/>
        <end position="25"/>
    </location>
</feature>
<keyword evidence="1" id="KW-0812">Transmembrane</keyword>
<keyword evidence="1" id="KW-0472">Membrane</keyword>
<feature type="non-terminal residue" evidence="2">
    <location>
        <position position="1"/>
    </location>
</feature>
<protein>
    <submittedName>
        <fullName evidence="2">Uncharacterized protein</fullName>
    </submittedName>
</protein>
<proteinExistence type="predicted"/>
<evidence type="ECO:0000313" key="2">
    <source>
        <dbReference type="EMBL" id="KKM13958.1"/>
    </source>
</evidence>